<accession>A0ABV9MZA2</accession>
<keyword evidence="5" id="KW-1185">Reference proteome</keyword>
<evidence type="ECO:0000259" key="3">
    <source>
        <dbReference type="Pfam" id="PF14371"/>
    </source>
</evidence>
<dbReference type="InterPro" id="IPR025524">
    <property type="entry name" value="DUF4412"/>
</dbReference>
<organism evidence="4 5">
    <name type="scientific">Geojedonia litorea</name>
    <dbReference type="NCBI Taxonomy" id="1268269"/>
    <lineage>
        <taxon>Bacteria</taxon>
        <taxon>Pseudomonadati</taxon>
        <taxon>Bacteroidota</taxon>
        <taxon>Flavobacteriia</taxon>
        <taxon>Flavobacteriales</taxon>
        <taxon>Flavobacteriaceae</taxon>
        <taxon>Geojedonia</taxon>
    </lineage>
</organism>
<dbReference type="Pfam" id="PF14371">
    <property type="entry name" value="DUF4412"/>
    <property type="match status" value="1"/>
</dbReference>
<evidence type="ECO:0000256" key="1">
    <source>
        <dbReference type="SAM" id="MobiDB-lite"/>
    </source>
</evidence>
<proteinExistence type="predicted"/>
<dbReference type="RefSeq" id="WP_387961031.1">
    <property type="nucleotide sequence ID" value="NZ_JBHSGP010000006.1"/>
</dbReference>
<protein>
    <submittedName>
        <fullName evidence="4">DUF4412 domain-containing protein</fullName>
    </submittedName>
</protein>
<feature type="region of interest" description="Disordered" evidence="1">
    <location>
        <begin position="53"/>
        <end position="89"/>
    </location>
</feature>
<feature type="compositionally biased region" description="Low complexity" evidence="1">
    <location>
        <begin position="69"/>
        <end position="89"/>
    </location>
</feature>
<name>A0ABV9MZA2_9FLAO</name>
<evidence type="ECO:0000313" key="5">
    <source>
        <dbReference type="Proteomes" id="UP001595953"/>
    </source>
</evidence>
<reference evidence="5" key="1">
    <citation type="journal article" date="2019" name="Int. J. Syst. Evol. Microbiol.">
        <title>The Global Catalogue of Microorganisms (GCM) 10K type strain sequencing project: providing services to taxonomists for standard genome sequencing and annotation.</title>
        <authorList>
            <consortium name="The Broad Institute Genomics Platform"/>
            <consortium name="The Broad Institute Genome Sequencing Center for Infectious Disease"/>
            <person name="Wu L."/>
            <person name="Ma J."/>
        </authorList>
    </citation>
    <scope>NUCLEOTIDE SEQUENCE [LARGE SCALE GENOMIC DNA]</scope>
    <source>
        <strain evidence="5">CCUG 63682</strain>
    </source>
</reference>
<keyword evidence="2" id="KW-0732">Signal</keyword>
<feature type="signal peptide" evidence="2">
    <location>
        <begin position="1"/>
        <end position="22"/>
    </location>
</feature>
<feature type="domain" description="DUF4412" evidence="3">
    <location>
        <begin position="118"/>
        <end position="286"/>
    </location>
</feature>
<comment type="caution">
    <text evidence="4">The sequence shown here is derived from an EMBL/GenBank/DDBJ whole genome shotgun (WGS) entry which is preliminary data.</text>
</comment>
<feature type="chain" id="PRO_5046674239" evidence="2">
    <location>
        <begin position="23"/>
        <end position="300"/>
    </location>
</feature>
<evidence type="ECO:0000313" key="4">
    <source>
        <dbReference type="EMBL" id="MFC4721382.1"/>
    </source>
</evidence>
<sequence>MMKAKYFLLAILCISVSTSAEAQILKKLKKKAEQAAERTILKKTDEIVTEKTEQTIDGVANGNEKKPDSTTTTSNTQKNTATPANNAAMNPKNHEATQILDQYEFNWELKTVMTSGKDQTAEFNYLINSNTTDYSGLEMSSEELKGQGTMYMVMDNLQKTNIMFMDMNGQKMAQVHKMPELKEGKNKSNVSFKEIGTKEILGFTCYGIEVEDQQYKGQLYFTLDAPVNFSAFFAMANNKSAPKGFDPALLQVLKEDALLMEMTMQHKQKSKENYAMRAISLEQKKKELSKKDYQLMKMGF</sequence>
<dbReference type="Proteomes" id="UP001595953">
    <property type="component" value="Unassembled WGS sequence"/>
</dbReference>
<evidence type="ECO:0000256" key="2">
    <source>
        <dbReference type="SAM" id="SignalP"/>
    </source>
</evidence>
<gene>
    <name evidence="4" type="ORF">ACFO5O_03540</name>
</gene>
<dbReference type="EMBL" id="JBHSGP010000006">
    <property type="protein sequence ID" value="MFC4721382.1"/>
    <property type="molecule type" value="Genomic_DNA"/>
</dbReference>